<dbReference type="InterPro" id="IPR000286">
    <property type="entry name" value="HDACs"/>
</dbReference>
<dbReference type="InterPro" id="IPR023696">
    <property type="entry name" value="Ureohydrolase_dom_sf"/>
</dbReference>
<dbReference type="PANTHER" id="PTHR10625:SF10">
    <property type="entry name" value="HISTONE DEACETYLASE HDAC1"/>
    <property type="match status" value="1"/>
</dbReference>
<dbReference type="SUPFAM" id="SSF52768">
    <property type="entry name" value="Arginase/deacetylase"/>
    <property type="match status" value="1"/>
</dbReference>
<dbReference type="CDD" id="cd11599">
    <property type="entry name" value="HDAC_classII_2"/>
    <property type="match status" value="1"/>
</dbReference>
<reference evidence="3 4" key="1">
    <citation type="submission" date="2020-08" db="EMBL/GenBank/DDBJ databases">
        <title>A Genomic Blueprint of the Chicken Gut Microbiome.</title>
        <authorList>
            <person name="Gilroy R."/>
            <person name="Ravi A."/>
            <person name="Getino M."/>
            <person name="Pursley I."/>
            <person name="Horton D.L."/>
            <person name="Alikhan N.-F."/>
            <person name="Baker D."/>
            <person name="Gharbi K."/>
            <person name="Hall N."/>
            <person name="Watson M."/>
            <person name="Adriaenssens E.M."/>
            <person name="Foster-Nyarko E."/>
            <person name="Jarju S."/>
            <person name="Secka A."/>
            <person name="Antonio M."/>
            <person name="Oren A."/>
            <person name="Chaudhuri R."/>
            <person name="La Ragione R.M."/>
            <person name="Hildebrand F."/>
            <person name="Pallen M.J."/>
        </authorList>
    </citation>
    <scope>NUCLEOTIDE SEQUENCE [LARGE SCALE GENOMIC DNA]</scope>
    <source>
        <strain evidence="3 4">Sa2BVA3</strain>
    </source>
</reference>
<sequence>MPVFTHAACFGHDTGPGHVEVPARLGAVVTALRDHVPGIEWLEAPRATRGQLLRVHEPLLLHAILETGPDGRMQLDPDTVLSPGSAEAALRAAGAVVAAVDLVMGGESDAAFCAVRPPGHHATPGHAMGFCLFNNVAVGAAHALERHGLARVAVVDFDVHHGNGTQAIFATEDRVLYASAHEMPLFPESGDPRERSAGLHVHNAALQPGSGSHRFREAWRERLLPAIDAFAPQLVMVSAGFDGHRADPVAHIELEADDYAWLTGQLVDIAARHAGGRLVSVLEGGYDLSALAECSIAHVRALAGRPPG</sequence>
<dbReference type="Pfam" id="PF00850">
    <property type="entry name" value="Hist_deacetyl"/>
    <property type="match status" value="1"/>
</dbReference>
<dbReference type="Gene3D" id="3.40.800.20">
    <property type="entry name" value="Histone deacetylase domain"/>
    <property type="match status" value="1"/>
</dbReference>
<gene>
    <name evidence="3" type="ORF">H9645_07410</name>
</gene>
<dbReference type="Proteomes" id="UP000647183">
    <property type="component" value="Unassembled WGS sequence"/>
</dbReference>
<evidence type="ECO:0000259" key="2">
    <source>
        <dbReference type="Pfam" id="PF00850"/>
    </source>
</evidence>
<protein>
    <submittedName>
        <fullName evidence="3">Histone deacetylase family protein</fullName>
    </submittedName>
</protein>
<organism evidence="3 4">
    <name type="scientific">Luteimonas colneyensis</name>
    <dbReference type="NCBI Taxonomy" id="2762230"/>
    <lineage>
        <taxon>Bacteria</taxon>
        <taxon>Pseudomonadati</taxon>
        <taxon>Pseudomonadota</taxon>
        <taxon>Gammaproteobacteria</taxon>
        <taxon>Lysobacterales</taxon>
        <taxon>Lysobacteraceae</taxon>
        <taxon>Luteimonas</taxon>
    </lineage>
</organism>
<accession>A0ABR8UJR5</accession>
<evidence type="ECO:0000313" key="4">
    <source>
        <dbReference type="Proteomes" id="UP000647183"/>
    </source>
</evidence>
<evidence type="ECO:0000313" key="3">
    <source>
        <dbReference type="EMBL" id="MBD7987854.1"/>
    </source>
</evidence>
<comment type="caution">
    <text evidence="3">The sequence shown here is derived from an EMBL/GenBank/DDBJ whole genome shotgun (WGS) entry which is preliminary data.</text>
</comment>
<dbReference type="InterPro" id="IPR023801">
    <property type="entry name" value="His_deacetylse_dom"/>
</dbReference>
<evidence type="ECO:0000256" key="1">
    <source>
        <dbReference type="ARBA" id="ARBA00005947"/>
    </source>
</evidence>
<comment type="similarity">
    <text evidence="1">Belongs to the histone deacetylase family.</text>
</comment>
<dbReference type="RefSeq" id="WP_191729253.1">
    <property type="nucleotide sequence ID" value="NZ_JACSQJ010000003.1"/>
</dbReference>
<proteinExistence type="inferred from homology"/>
<name>A0ABR8UJR5_9GAMM</name>
<keyword evidence="4" id="KW-1185">Reference proteome</keyword>
<dbReference type="PRINTS" id="PR01270">
    <property type="entry name" value="HDASUPER"/>
</dbReference>
<feature type="domain" description="Histone deacetylase" evidence="2">
    <location>
        <begin position="18"/>
        <end position="302"/>
    </location>
</feature>
<dbReference type="EMBL" id="JACSQJ010000003">
    <property type="protein sequence ID" value="MBD7987854.1"/>
    <property type="molecule type" value="Genomic_DNA"/>
</dbReference>
<dbReference type="InterPro" id="IPR037138">
    <property type="entry name" value="His_deacetylse_dom_sf"/>
</dbReference>
<dbReference type="PANTHER" id="PTHR10625">
    <property type="entry name" value="HISTONE DEACETYLASE HDAC1-RELATED"/>
    <property type="match status" value="1"/>
</dbReference>